<sequence length="114" mass="12860">MSYEVVKLACENLTVLEKMKLAQYLVQTSVQAMEKEKPTAQVKPTATQTKDQVVSSIQERVLKSKPSKVSSMKNFIRAMFNFQGGISDSEIDSILKDLKKKKVFRVDGAKVIYL</sequence>
<evidence type="ECO:0000313" key="2">
    <source>
        <dbReference type="Proteomes" id="UP000596337"/>
    </source>
</evidence>
<gene>
    <name evidence="1" type="ORF">JOS67_03285</name>
</gene>
<name>A0AA92LUA3_9VIBR</name>
<accession>A0AA92LUA3</accession>
<reference evidence="1 2" key="1">
    <citation type="submission" date="2021-01" db="EMBL/GenBank/DDBJ databases">
        <title>Characterization of a novel blaVMB-2- harboring plasmid in Vibrio diabolicus.</title>
        <authorList>
            <person name="Liu M."/>
        </authorList>
    </citation>
    <scope>NUCLEOTIDE SEQUENCE [LARGE SCALE GENOMIC DNA]</scope>
    <source>
        <strain evidence="1 2">SLV18</strain>
    </source>
</reference>
<protein>
    <submittedName>
        <fullName evidence="1">Uncharacterized protein</fullName>
    </submittedName>
</protein>
<dbReference type="AlphaFoldDB" id="A0AA92LUA3"/>
<dbReference type="RefSeq" id="WP_178310776.1">
    <property type="nucleotide sequence ID" value="NZ_CP069195.1"/>
</dbReference>
<dbReference type="Proteomes" id="UP000596337">
    <property type="component" value="Chromosome 1"/>
</dbReference>
<dbReference type="EMBL" id="CP069195">
    <property type="protein sequence ID" value="QRG83350.1"/>
    <property type="molecule type" value="Genomic_DNA"/>
</dbReference>
<proteinExistence type="predicted"/>
<evidence type="ECO:0000313" key="1">
    <source>
        <dbReference type="EMBL" id="QRG83350.1"/>
    </source>
</evidence>
<organism evidence="1 2">
    <name type="scientific">Vibrio diabolicus</name>
    <dbReference type="NCBI Taxonomy" id="50719"/>
    <lineage>
        <taxon>Bacteria</taxon>
        <taxon>Pseudomonadati</taxon>
        <taxon>Pseudomonadota</taxon>
        <taxon>Gammaproteobacteria</taxon>
        <taxon>Vibrionales</taxon>
        <taxon>Vibrionaceae</taxon>
        <taxon>Vibrio</taxon>
        <taxon>Vibrio diabolicus subgroup</taxon>
    </lineage>
</organism>